<comment type="caution">
    <text evidence="1">The sequence shown here is derived from an EMBL/GenBank/DDBJ whole genome shotgun (WGS) entry which is preliminary data.</text>
</comment>
<dbReference type="RefSeq" id="WP_240827565.1">
    <property type="nucleotide sequence ID" value="NZ_JAKWBL010000001.1"/>
</dbReference>
<gene>
    <name evidence="1" type="ORF">MKP09_09885</name>
</gene>
<dbReference type="Proteomes" id="UP001202248">
    <property type="component" value="Unassembled WGS sequence"/>
</dbReference>
<evidence type="ECO:0000313" key="1">
    <source>
        <dbReference type="EMBL" id="MCH5598195.1"/>
    </source>
</evidence>
<name>A0ABS9SIP1_9BACT</name>
<keyword evidence="2" id="KW-1185">Reference proteome</keyword>
<dbReference type="EMBL" id="JAKWBL010000001">
    <property type="protein sequence ID" value="MCH5598195.1"/>
    <property type="molecule type" value="Genomic_DNA"/>
</dbReference>
<sequence>MKKIVSILLIVVFVLQSGSQLWILATFYINRDYLASNICINRFDRIPVCKASCVLEEQLKANGEKQEKLPDLKVKEITLFSQELLVTPTLNIGFKTDKNYPTYTKKLIPQGFSHDVFHPPCTIS</sequence>
<accession>A0ABS9SIP1</accession>
<protein>
    <submittedName>
        <fullName evidence="1">Uncharacterized protein</fullName>
    </submittedName>
</protein>
<organism evidence="1 2">
    <name type="scientific">Niabella ginsengisoli</name>
    <dbReference type="NCBI Taxonomy" id="522298"/>
    <lineage>
        <taxon>Bacteria</taxon>
        <taxon>Pseudomonadati</taxon>
        <taxon>Bacteroidota</taxon>
        <taxon>Chitinophagia</taxon>
        <taxon>Chitinophagales</taxon>
        <taxon>Chitinophagaceae</taxon>
        <taxon>Niabella</taxon>
    </lineage>
</organism>
<reference evidence="1 2" key="1">
    <citation type="submission" date="2022-02" db="EMBL/GenBank/DDBJ databases">
        <authorList>
            <person name="Min J."/>
        </authorList>
    </citation>
    <scope>NUCLEOTIDE SEQUENCE [LARGE SCALE GENOMIC DNA]</scope>
    <source>
        <strain evidence="1 2">GR10-1</strain>
    </source>
</reference>
<evidence type="ECO:0000313" key="2">
    <source>
        <dbReference type="Proteomes" id="UP001202248"/>
    </source>
</evidence>
<proteinExistence type="predicted"/>